<dbReference type="Gene3D" id="3.40.30.10">
    <property type="entry name" value="Glutaredoxin"/>
    <property type="match status" value="2"/>
</dbReference>
<comment type="similarity">
    <text evidence="1">Belongs to the glutathione peroxidase family.</text>
</comment>
<feature type="signal peptide" evidence="5">
    <location>
        <begin position="1"/>
        <end position="25"/>
    </location>
</feature>
<dbReference type="Pfam" id="PF00255">
    <property type="entry name" value="GSHPx"/>
    <property type="match status" value="1"/>
</dbReference>
<dbReference type="InterPro" id="IPR000889">
    <property type="entry name" value="Glutathione_peroxidase"/>
</dbReference>
<dbReference type="PROSITE" id="PS51355">
    <property type="entry name" value="GLUTATHIONE_PEROXID_3"/>
    <property type="match status" value="1"/>
</dbReference>
<evidence type="ECO:0000256" key="2">
    <source>
        <dbReference type="ARBA" id="ARBA00012310"/>
    </source>
</evidence>
<evidence type="ECO:0000256" key="5">
    <source>
        <dbReference type="SAM" id="SignalP"/>
    </source>
</evidence>
<sequence>CHTLLGDRVARLLLLSGFPCDMVSCTGTGGTSLHNFSALTIDGQRVIDLNTLRDRLTFQYIDLNALQTENNDDLTILGFPCNQFGLQEPGKDSEILNGLNSFGDPVNRLFWKPMKVSDIKWNFEKFLIDPNGNPVRRYFSRVHIGDVRKDVILHSHLDQLGMKRGCVSSV</sequence>
<accession>A0A8C4QIL7</accession>
<proteinExistence type="inferred from homology"/>
<dbReference type="Proteomes" id="UP000694388">
    <property type="component" value="Unplaced"/>
</dbReference>
<feature type="chain" id="PRO_5034294892" description="glutathione peroxidase" evidence="5">
    <location>
        <begin position="26"/>
        <end position="170"/>
    </location>
</feature>
<dbReference type="GeneTree" id="ENSGT00940000165034"/>
<reference evidence="6" key="2">
    <citation type="submission" date="2025-09" db="UniProtKB">
        <authorList>
            <consortium name="Ensembl"/>
        </authorList>
    </citation>
    <scope>IDENTIFICATION</scope>
</reference>
<dbReference type="EC" id="1.11.1.9" evidence="2"/>
<evidence type="ECO:0000256" key="1">
    <source>
        <dbReference type="ARBA" id="ARBA00006926"/>
    </source>
</evidence>
<evidence type="ECO:0000256" key="4">
    <source>
        <dbReference type="ARBA" id="ARBA00023002"/>
    </source>
</evidence>
<dbReference type="PROSITE" id="PS00763">
    <property type="entry name" value="GLUTATHIONE_PEROXID_2"/>
    <property type="match status" value="1"/>
</dbReference>
<dbReference type="SUPFAM" id="SSF52833">
    <property type="entry name" value="Thioredoxin-like"/>
    <property type="match status" value="1"/>
</dbReference>
<dbReference type="PANTHER" id="PTHR11592">
    <property type="entry name" value="GLUTATHIONE PEROXIDASE"/>
    <property type="match status" value="1"/>
</dbReference>
<dbReference type="InterPro" id="IPR036249">
    <property type="entry name" value="Thioredoxin-like_sf"/>
</dbReference>
<organism evidence="6 7">
    <name type="scientific">Eptatretus burgeri</name>
    <name type="common">Inshore hagfish</name>
    <dbReference type="NCBI Taxonomy" id="7764"/>
    <lineage>
        <taxon>Eukaryota</taxon>
        <taxon>Metazoa</taxon>
        <taxon>Chordata</taxon>
        <taxon>Craniata</taxon>
        <taxon>Vertebrata</taxon>
        <taxon>Cyclostomata</taxon>
        <taxon>Myxini</taxon>
        <taxon>Myxiniformes</taxon>
        <taxon>Myxinidae</taxon>
        <taxon>Eptatretinae</taxon>
        <taxon>Eptatretus</taxon>
    </lineage>
</organism>
<name>A0A8C4QIL7_EPTBU</name>
<evidence type="ECO:0000256" key="3">
    <source>
        <dbReference type="ARBA" id="ARBA00022559"/>
    </source>
</evidence>
<evidence type="ECO:0000313" key="6">
    <source>
        <dbReference type="Ensembl" id="ENSEBUP00000016000.1"/>
    </source>
</evidence>
<dbReference type="GO" id="GO:0004602">
    <property type="term" value="F:glutathione peroxidase activity"/>
    <property type="evidence" value="ECO:0007669"/>
    <property type="project" value="UniProtKB-EC"/>
</dbReference>
<keyword evidence="4" id="KW-0560">Oxidoreductase</keyword>
<dbReference type="InterPro" id="IPR029760">
    <property type="entry name" value="GPX_CS"/>
</dbReference>
<dbReference type="PANTHER" id="PTHR11592:SF32">
    <property type="entry name" value="GLUTATHIONE PEROXIDASE 3"/>
    <property type="match status" value="1"/>
</dbReference>
<dbReference type="Ensembl" id="ENSEBUT00000016576.1">
    <property type="protein sequence ID" value="ENSEBUP00000016000.1"/>
    <property type="gene ID" value="ENSEBUG00000010065.1"/>
</dbReference>
<evidence type="ECO:0000313" key="7">
    <source>
        <dbReference type="Proteomes" id="UP000694388"/>
    </source>
</evidence>
<dbReference type="GO" id="GO:0036269">
    <property type="term" value="P:swimming behavior"/>
    <property type="evidence" value="ECO:0007669"/>
    <property type="project" value="Ensembl"/>
</dbReference>
<dbReference type="GO" id="GO:0006979">
    <property type="term" value="P:response to oxidative stress"/>
    <property type="evidence" value="ECO:0007669"/>
    <property type="project" value="InterPro"/>
</dbReference>
<dbReference type="AlphaFoldDB" id="A0A8C4QIL7"/>
<keyword evidence="7" id="KW-1185">Reference proteome</keyword>
<keyword evidence="3" id="KW-0575">Peroxidase</keyword>
<protein>
    <recommendedName>
        <fullName evidence="2">glutathione peroxidase</fullName>
        <ecNumber evidence="2">1.11.1.9</ecNumber>
    </recommendedName>
</protein>
<reference evidence="6" key="1">
    <citation type="submission" date="2025-08" db="UniProtKB">
        <authorList>
            <consortium name="Ensembl"/>
        </authorList>
    </citation>
    <scope>IDENTIFICATION</scope>
</reference>
<keyword evidence="5" id="KW-0732">Signal</keyword>